<evidence type="ECO:0000313" key="2">
    <source>
        <dbReference type="Proteomes" id="UP001256547"/>
    </source>
</evidence>
<gene>
    <name evidence="1" type="ORF">P7D39_01125</name>
</gene>
<organism evidence="1 2">
    <name type="scientific">Enterococcus dongliensis</name>
    <dbReference type="NCBI Taxonomy" id="2559925"/>
    <lineage>
        <taxon>Bacteria</taxon>
        <taxon>Bacillati</taxon>
        <taxon>Bacillota</taxon>
        <taxon>Bacilli</taxon>
        <taxon>Lactobacillales</taxon>
        <taxon>Enterococcaceae</taxon>
        <taxon>Enterococcus</taxon>
    </lineage>
</organism>
<accession>A0ABU3ENN4</accession>
<reference evidence="1 2" key="1">
    <citation type="submission" date="2023-03" db="EMBL/GenBank/DDBJ databases">
        <authorList>
            <person name="Shen W."/>
            <person name="Cai J."/>
        </authorList>
    </citation>
    <scope>NUCLEOTIDE SEQUENCE [LARGE SCALE GENOMIC DNA]</scope>
    <source>
        <strain evidence="1 2">P72-2</strain>
    </source>
</reference>
<proteinExistence type="predicted"/>
<keyword evidence="2" id="KW-1185">Reference proteome</keyword>
<name>A0ABU3ENN4_9ENTE</name>
<protein>
    <submittedName>
        <fullName evidence="1">Uncharacterized protein</fullName>
    </submittedName>
</protein>
<dbReference type="RefSeq" id="WP_137618368.1">
    <property type="nucleotide sequence ID" value="NZ_JARPYR010000002.1"/>
</dbReference>
<sequence length="67" mass="7850">MSYNKLIGEKLLDIIKEAPTGTSTHYLKEFDQKDVMDTVNFYHGKYPENILLSEMYYDDFAPIVINK</sequence>
<comment type="caution">
    <text evidence="1">The sequence shown here is derived from an EMBL/GenBank/DDBJ whole genome shotgun (WGS) entry which is preliminary data.</text>
</comment>
<dbReference type="EMBL" id="JARPYR010000002">
    <property type="protein sequence ID" value="MDT2595636.1"/>
    <property type="molecule type" value="Genomic_DNA"/>
</dbReference>
<dbReference type="Proteomes" id="UP001256547">
    <property type="component" value="Unassembled WGS sequence"/>
</dbReference>
<evidence type="ECO:0000313" key="1">
    <source>
        <dbReference type="EMBL" id="MDT2595636.1"/>
    </source>
</evidence>